<proteinExistence type="predicted"/>
<sequence>MEGLPTAKYPQILVSRPNSDIQNTSEVKPLSPEPEVEECCEDIQLKEIIQNLGIDFDMVSQLKYISHDSSSGT</sequence>
<dbReference type="EMBL" id="MPUH01001141">
    <property type="protein sequence ID" value="OMJ69940.1"/>
    <property type="molecule type" value="Genomic_DNA"/>
</dbReference>
<dbReference type="AlphaFoldDB" id="A0A1R2AZY7"/>
<accession>A0A1R2AZY7</accession>
<comment type="caution">
    <text evidence="2">The sequence shown here is derived from an EMBL/GenBank/DDBJ whole genome shotgun (WGS) entry which is preliminary data.</text>
</comment>
<reference evidence="2 3" key="1">
    <citation type="submission" date="2016-11" db="EMBL/GenBank/DDBJ databases">
        <title>The macronuclear genome of Stentor coeruleus: a giant cell with tiny introns.</title>
        <authorList>
            <person name="Slabodnick M."/>
            <person name="Ruby J.G."/>
            <person name="Reiff S.B."/>
            <person name="Swart E.C."/>
            <person name="Gosai S."/>
            <person name="Prabakaran S."/>
            <person name="Witkowska E."/>
            <person name="Larue G.E."/>
            <person name="Fisher S."/>
            <person name="Freeman R.M."/>
            <person name="Gunawardena J."/>
            <person name="Chu W."/>
            <person name="Stover N.A."/>
            <person name="Gregory B.D."/>
            <person name="Nowacki M."/>
            <person name="Derisi J."/>
            <person name="Roy S.W."/>
            <person name="Marshall W.F."/>
            <person name="Sood P."/>
        </authorList>
    </citation>
    <scope>NUCLEOTIDE SEQUENCE [LARGE SCALE GENOMIC DNA]</scope>
    <source>
        <strain evidence="2">WM001</strain>
    </source>
</reference>
<evidence type="ECO:0000313" key="2">
    <source>
        <dbReference type="EMBL" id="OMJ69940.1"/>
    </source>
</evidence>
<feature type="compositionally biased region" description="Polar residues" evidence="1">
    <location>
        <begin position="16"/>
        <end position="26"/>
    </location>
</feature>
<evidence type="ECO:0000313" key="3">
    <source>
        <dbReference type="Proteomes" id="UP000187209"/>
    </source>
</evidence>
<feature type="region of interest" description="Disordered" evidence="1">
    <location>
        <begin position="1"/>
        <end position="34"/>
    </location>
</feature>
<name>A0A1R2AZY7_9CILI</name>
<gene>
    <name evidence="2" type="ORF">SteCoe_32211</name>
</gene>
<dbReference type="Proteomes" id="UP000187209">
    <property type="component" value="Unassembled WGS sequence"/>
</dbReference>
<keyword evidence="3" id="KW-1185">Reference proteome</keyword>
<protein>
    <submittedName>
        <fullName evidence="2">Uncharacterized protein</fullName>
    </submittedName>
</protein>
<organism evidence="2 3">
    <name type="scientific">Stentor coeruleus</name>
    <dbReference type="NCBI Taxonomy" id="5963"/>
    <lineage>
        <taxon>Eukaryota</taxon>
        <taxon>Sar</taxon>
        <taxon>Alveolata</taxon>
        <taxon>Ciliophora</taxon>
        <taxon>Postciliodesmatophora</taxon>
        <taxon>Heterotrichea</taxon>
        <taxon>Heterotrichida</taxon>
        <taxon>Stentoridae</taxon>
        <taxon>Stentor</taxon>
    </lineage>
</organism>
<evidence type="ECO:0000256" key="1">
    <source>
        <dbReference type="SAM" id="MobiDB-lite"/>
    </source>
</evidence>